<keyword evidence="2" id="KW-1185">Reference proteome</keyword>
<dbReference type="Pfam" id="PF05013">
    <property type="entry name" value="FGase"/>
    <property type="match status" value="1"/>
</dbReference>
<organism evidence="1 2">
    <name type="scientific">Neokomagataea tanensis</name>
    <dbReference type="NCBI Taxonomy" id="661191"/>
    <lineage>
        <taxon>Bacteria</taxon>
        <taxon>Pseudomonadati</taxon>
        <taxon>Pseudomonadota</taxon>
        <taxon>Alphaproteobacteria</taxon>
        <taxon>Acetobacterales</taxon>
        <taxon>Acetobacteraceae</taxon>
        <taxon>Neokomagataea</taxon>
    </lineage>
</organism>
<protein>
    <submittedName>
        <fullName evidence="1">N-formylglutamate deformylase</fullName>
    </submittedName>
</protein>
<dbReference type="KEGG" id="ntn:D5366_11075"/>
<dbReference type="Gene3D" id="3.40.630.40">
    <property type="entry name" value="Zn-dependent exopeptidases"/>
    <property type="match status" value="1"/>
</dbReference>
<dbReference type="Proteomes" id="UP000317214">
    <property type="component" value="Chromosome"/>
</dbReference>
<gene>
    <name evidence="1" type="ORF">D5366_11075</name>
</gene>
<accession>A0A4Y6VBB7</accession>
<dbReference type="OrthoDB" id="9802050at2"/>
<proteinExistence type="predicted"/>
<dbReference type="AlphaFoldDB" id="A0A4Y6VBB7"/>
<reference evidence="1 2" key="1">
    <citation type="submission" date="2018-09" db="EMBL/GenBank/DDBJ databases">
        <title>The complete genome sequence of Neokomagataea tanensis NBRC 106556(T).</title>
        <authorList>
            <person name="Chua K.-O."/>
            <person name="See-Too W.-S."/>
            <person name="Hong K.-W."/>
            <person name="Yin W.-F."/>
            <person name="Chan K.-G."/>
        </authorList>
    </citation>
    <scope>NUCLEOTIDE SEQUENCE [LARGE SCALE GENOMIC DNA]</scope>
    <source>
        <strain evidence="2">AH13 \ NBRC 106556</strain>
    </source>
</reference>
<name>A0A4Y6VBB7_9PROT</name>
<evidence type="ECO:0000313" key="2">
    <source>
        <dbReference type="Proteomes" id="UP000317214"/>
    </source>
</evidence>
<evidence type="ECO:0000313" key="1">
    <source>
        <dbReference type="EMBL" id="QDH25665.1"/>
    </source>
</evidence>
<dbReference type="InterPro" id="IPR007709">
    <property type="entry name" value="N-FG_amidohydro"/>
</dbReference>
<dbReference type="SUPFAM" id="SSF53187">
    <property type="entry name" value="Zn-dependent exopeptidases"/>
    <property type="match status" value="1"/>
</dbReference>
<sequence>MRFFSPPSPVSVEKPAFPSRKPVLISSPHSGRSYPEAFLRATCLSESALRKTEDRLVDWFWDGISAYGATFIKTSVPRVWCDANRSCHELDERMFRPAPAGRLFERTEKVRAGFGVIPRLAAQSVPIYTHCLAVEEIDHRLSLGWFPYHAALERELRALSTQCQTEVVLLDMHSMPPLQIASRCDIVLGDFHGRACHPFIMEEARHFLEKRGYAVRCNTPYAGGYITQHYGRPEQGRHALQIEVNRACYLNMSTYELSKNAESIKRDLRDMVYVLADHMAERKCA</sequence>
<dbReference type="EMBL" id="CP032485">
    <property type="protein sequence ID" value="QDH25665.1"/>
    <property type="molecule type" value="Genomic_DNA"/>
</dbReference>